<feature type="region of interest" description="Disordered" evidence="2">
    <location>
        <begin position="207"/>
        <end position="235"/>
    </location>
</feature>
<gene>
    <name evidence="4" type="ORF">BN14_01878</name>
</gene>
<proteinExistence type="predicted"/>
<evidence type="ECO:0000256" key="1">
    <source>
        <dbReference type="SAM" id="Coils"/>
    </source>
</evidence>
<dbReference type="Pfam" id="PF05764">
    <property type="entry name" value="YL1"/>
    <property type="match status" value="1"/>
</dbReference>
<feature type="coiled-coil region" evidence="1">
    <location>
        <begin position="101"/>
        <end position="129"/>
    </location>
</feature>
<keyword evidence="1" id="KW-0175">Coiled coil</keyword>
<dbReference type="EMBL" id="CAOJ01002563">
    <property type="protein sequence ID" value="CCO27889.1"/>
    <property type="molecule type" value="Genomic_DNA"/>
</dbReference>
<dbReference type="InterPro" id="IPR046757">
    <property type="entry name" value="YL1_N"/>
</dbReference>
<sequence>MSLSATRSRRSNAGNRWAEALAAVQIESGDAPDLDAEAPGEEFVGKEEEDVFESDFESTDEEEYAKQGVEDGEKQVQIEEKAERRAHAPRRPRPIVAPKTQDELIAAALELEEKNTKALNEFLEKEEEKRAAARKVVRLKIEGPVIRWISRGEVPTIEEVKPERRTETPIIPSQPPVQPPVTQAFVTQAPVSHVAPVHMELYSYSNSYSHSESFPKSYPRSSKYSSADPTDASIR</sequence>
<comment type="caution">
    <text evidence="4">The sequence shown here is derived from an EMBL/GenBank/DDBJ whole genome shotgun (WGS) entry which is preliminary data.</text>
</comment>
<dbReference type="GO" id="GO:0005634">
    <property type="term" value="C:nucleus"/>
    <property type="evidence" value="ECO:0007669"/>
    <property type="project" value="TreeGrafter"/>
</dbReference>
<organism evidence="4 5">
    <name type="scientific">Thanatephorus cucumeris (strain AG1-IB / isolate 7/3/14)</name>
    <name type="common">Lettuce bottom rot fungus</name>
    <name type="synonym">Rhizoctonia solani</name>
    <dbReference type="NCBI Taxonomy" id="1108050"/>
    <lineage>
        <taxon>Eukaryota</taxon>
        <taxon>Fungi</taxon>
        <taxon>Dikarya</taxon>
        <taxon>Basidiomycota</taxon>
        <taxon>Agaricomycotina</taxon>
        <taxon>Agaricomycetes</taxon>
        <taxon>Cantharellales</taxon>
        <taxon>Ceratobasidiaceae</taxon>
        <taxon>Rhizoctonia</taxon>
        <taxon>Rhizoctonia solani AG-1</taxon>
    </lineage>
</organism>
<protein>
    <recommendedName>
        <fullName evidence="3">Vps72/YL1 N-terminal domain-containing protein</fullName>
    </recommendedName>
</protein>
<name>M5BLY2_THACB</name>
<evidence type="ECO:0000313" key="4">
    <source>
        <dbReference type="EMBL" id="CCO27889.1"/>
    </source>
</evidence>
<feature type="compositionally biased region" description="Low complexity" evidence="2">
    <location>
        <begin position="207"/>
        <end position="226"/>
    </location>
</feature>
<evidence type="ECO:0000313" key="5">
    <source>
        <dbReference type="Proteomes" id="UP000012065"/>
    </source>
</evidence>
<reference evidence="4 5" key="1">
    <citation type="journal article" date="2013" name="J. Biotechnol.">
        <title>Establishment and interpretation of the genome sequence of the phytopathogenic fungus Rhizoctonia solani AG1-IB isolate 7/3/14.</title>
        <authorList>
            <person name="Wibberg D.W."/>
            <person name="Jelonek L.J."/>
            <person name="Rupp O.R."/>
            <person name="Hennig M.H."/>
            <person name="Eikmeyer F.E."/>
            <person name="Goesmann A.G."/>
            <person name="Hartmann A.H."/>
            <person name="Borriss R.B."/>
            <person name="Grosch R.G."/>
            <person name="Puehler A.P."/>
            <person name="Schlueter A.S."/>
        </authorList>
    </citation>
    <scope>NUCLEOTIDE SEQUENCE [LARGE SCALE GENOMIC DNA]</scope>
    <source>
        <strain evidence="5">AG1-IB / isolate 7/3/14</strain>
    </source>
</reference>
<evidence type="ECO:0000256" key="2">
    <source>
        <dbReference type="SAM" id="MobiDB-lite"/>
    </source>
</evidence>
<feature type="region of interest" description="Disordered" evidence="2">
    <location>
        <begin position="28"/>
        <end position="99"/>
    </location>
</feature>
<dbReference type="PANTHER" id="PTHR13275:SF4">
    <property type="entry name" value="VACUOLAR PROTEIN SORTING-ASSOCIATED PROTEIN 72 HOMOLOG"/>
    <property type="match status" value="1"/>
</dbReference>
<evidence type="ECO:0000259" key="3">
    <source>
        <dbReference type="Pfam" id="PF05764"/>
    </source>
</evidence>
<feature type="compositionally biased region" description="Basic and acidic residues" evidence="2">
    <location>
        <begin position="64"/>
        <end position="86"/>
    </location>
</feature>
<dbReference type="AlphaFoldDB" id="M5BLY2"/>
<feature type="compositionally biased region" description="Acidic residues" evidence="2">
    <location>
        <begin position="47"/>
        <end position="63"/>
    </location>
</feature>
<feature type="compositionally biased region" description="Acidic residues" evidence="2">
    <location>
        <begin position="30"/>
        <end position="40"/>
    </location>
</feature>
<dbReference type="HOGENOM" id="CLU_1180907_0_0_1"/>
<dbReference type="Proteomes" id="UP000012065">
    <property type="component" value="Unassembled WGS sequence"/>
</dbReference>
<feature type="domain" description="Vps72/YL1 N-terminal" evidence="3">
    <location>
        <begin position="86"/>
        <end position="150"/>
    </location>
</feature>
<dbReference type="PANTHER" id="PTHR13275">
    <property type="entry name" value="YL-1 PROTEIN TRANSCRIPTION FACTOR-LIKE 1"/>
    <property type="match status" value="1"/>
</dbReference>
<accession>M5BLY2</accession>